<dbReference type="AlphaFoldDB" id="A0A0E9W7Z5"/>
<accession>A0A0E9W7Z5</accession>
<proteinExistence type="predicted"/>
<reference evidence="1" key="1">
    <citation type="submission" date="2014-11" db="EMBL/GenBank/DDBJ databases">
        <authorList>
            <person name="Amaro Gonzalez C."/>
        </authorList>
    </citation>
    <scope>NUCLEOTIDE SEQUENCE</scope>
</reference>
<organism evidence="1">
    <name type="scientific">Anguilla anguilla</name>
    <name type="common">European freshwater eel</name>
    <name type="synonym">Muraena anguilla</name>
    <dbReference type="NCBI Taxonomy" id="7936"/>
    <lineage>
        <taxon>Eukaryota</taxon>
        <taxon>Metazoa</taxon>
        <taxon>Chordata</taxon>
        <taxon>Craniata</taxon>
        <taxon>Vertebrata</taxon>
        <taxon>Euteleostomi</taxon>
        <taxon>Actinopterygii</taxon>
        <taxon>Neopterygii</taxon>
        <taxon>Teleostei</taxon>
        <taxon>Anguilliformes</taxon>
        <taxon>Anguillidae</taxon>
        <taxon>Anguilla</taxon>
    </lineage>
</organism>
<sequence length="36" mass="3861">MKLLPLASNHKAFSDCISHSITMCPTQGSFSLPPSL</sequence>
<name>A0A0E9W7Z5_ANGAN</name>
<dbReference type="EMBL" id="GBXM01022100">
    <property type="protein sequence ID" value="JAH86477.1"/>
    <property type="molecule type" value="Transcribed_RNA"/>
</dbReference>
<reference evidence="1" key="2">
    <citation type="journal article" date="2015" name="Fish Shellfish Immunol.">
        <title>Early steps in the European eel (Anguilla anguilla)-Vibrio vulnificus interaction in the gills: Role of the RtxA13 toxin.</title>
        <authorList>
            <person name="Callol A."/>
            <person name="Pajuelo D."/>
            <person name="Ebbesson L."/>
            <person name="Teles M."/>
            <person name="MacKenzie S."/>
            <person name="Amaro C."/>
        </authorList>
    </citation>
    <scope>NUCLEOTIDE SEQUENCE</scope>
</reference>
<evidence type="ECO:0000313" key="1">
    <source>
        <dbReference type="EMBL" id="JAH86477.1"/>
    </source>
</evidence>
<protein>
    <submittedName>
        <fullName evidence="1">Uncharacterized protein</fullName>
    </submittedName>
</protein>